<proteinExistence type="predicted"/>
<accession>A0A7V8VB42</accession>
<dbReference type="Gene3D" id="2.170.16.10">
    <property type="entry name" value="Hedgehog/Intein (Hint) domain"/>
    <property type="match status" value="1"/>
</dbReference>
<comment type="caution">
    <text evidence="1">The sequence shown here is derived from an EMBL/GenBank/DDBJ whole genome shotgun (WGS) entry which is preliminary data.</text>
</comment>
<dbReference type="EMBL" id="JACEFB010000001">
    <property type="protein sequence ID" value="MBA2224560.1"/>
    <property type="molecule type" value="Genomic_DNA"/>
</dbReference>
<keyword evidence="2" id="KW-1185">Reference proteome</keyword>
<sequence>MTMFPTRNCVVLLYLSGNGSRTTEYHHFYVHGQGWTAAANLHAGDKLCSSDG</sequence>
<evidence type="ECO:0000313" key="2">
    <source>
        <dbReference type="Proteomes" id="UP000542342"/>
    </source>
</evidence>
<reference evidence="1 2" key="1">
    <citation type="submission" date="2020-07" db="EMBL/GenBank/DDBJ databases">
        <title>Thermogemmata thermophila gen. nov., sp. nov., a novel moderate thermophilic planctomycete from a Kamchatka hot spring.</title>
        <authorList>
            <person name="Elcheninov A.G."/>
            <person name="Podosokorskaya O.A."/>
            <person name="Kovaleva O.L."/>
            <person name="Novikov A."/>
            <person name="Bonch-Osmolovskaya E.A."/>
            <person name="Toshchakov S.V."/>
            <person name="Kublanov I.V."/>
        </authorList>
    </citation>
    <scope>NUCLEOTIDE SEQUENCE [LARGE SCALE GENOMIC DNA]</scope>
    <source>
        <strain evidence="1 2">2918</strain>
    </source>
</reference>
<dbReference type="Proteomes" id="UP000542342">
    <property type="component" value="Unassembled WGS sequence"/>
</dbReference>
<gene>
    <name evidence="1" type="ORF">H0921_00085</name>
</gene>
<dbReference type="AlphaFoldDB" id="A0A7V8VB42"/>
<evidence type="ECO:0000313" key="1">
    <source>
        <dbReference type="EMBL" id="MBA2224560.1"/>
    </source>
</evidence>
<protein>
    <submittedName>
        <fullName evidence="1">Uncharacterized protein</fullName>
    </submittedName>
</protein>
<dbReference type="RefSeq" id="WP_194536004.1">
    <property type="nucleotide sequence ID" value="NZ_JACEFB010000001.1"/>
</dbReference>
<name>A0A7V8VB42_9BACT</name>
<organism evidence="1 2">
    <name type="scientific">Thermogemmata fonticola</name>
    <dbReference type="NCBI Taxonomy" id="2755323"/>
    <lineage>
        <taxon>Bacteria</taxon>
        <taxon>Pseudomonadati</taxon>
        <taxon>Planctomycetota</taxon>
        <taxon>Planctomycetia</taxon>
        <taxon>Gemmatales</taxon>
        <taxon>Gemmataceae</taxon>
        <taxon>Thermogemmata</taxon>
    </lineage>
</organism>